<evidence type="ECO:0000313" key="1">
    <source>
        <dbReference type="EMBL" id="JAV64346.1"/>
    </source>
</evidence>
<dbReference type="InterPro" id="IPR043502">
    <property type="entry name" value="DNA/RNA_pol_sf"/>
</dbReference>
<dbReference type="SUPFAM" id="SSF56672">
    <property type="entry name" value="DNA/RNA polymerases"/>
    <property type="match status" value="1"/>
</dbReference>
<dbReference type="GO" id="GO:0071897">
    <property type="term" value="P:DNA biosynthetic process"/>
    <property type="evidence" value="ECO:0007669"/>
    <property type="project" value="UniProtKB-ARBA"/>
</dbReference>
<dbReference type="PANTHER" id="PTHR33064:SF37">
    <property type="entry name" value="RIBONUCLEASE H"/>
    <property type="match status" value="1"/>
</dbReference>
<protein>
    <recommendedName>
        <fullName evidence="2">Reverse transcriptase/retrotransposon-derived protein RNase H-like domain-containing protein</fullName>
    </recommendedName>
</protein>
<accession>A0A1Y1KYA3</accession>
<organism evidence="1">
    <name type="scientific">Photinus pyralis</name>
    <name type="common">Common eastern firefly</name>
    <name type="synonym">Lampyris pyralis</name>
    <dbReference type="NCBI Taxonomy" id="7054"/>
    <lineage>
        <taxon>Eukaryota</taxon>
        <taxon>Metazoa</taxon>
        <taxon>Ecdysozoa</taxon>
        <taxon>Arthropoda</taxon>
        <taxon>Hexapoda</taxon>
        <taxon>Insecta</taxon>
        <taxon>Pterygota</taxon>
        <taxon>Neoptera</taxon>
        <taxon>Endopterygota</taxon>
        <taxon>Coleoptera</taxon>
        <taxon>Polyphaga</taxon>
        <taxon>Elateriformia</taxon>
        <taxon>Elateroidea</taxon>
        <taxon>Lampyridae</taxon>
        <taxon>Lampyrinae</taxon>
        <taxon>Photinus</taxon>
    </lineage>
</organism>
<reference evidence="1" key="1">
    <citation type="journal article" date="2016" name="Sci. Rep.">
        <title>Molecular characterization of firefly nuptial gifts: a multi-omics approach sheds light on postcopulatory sexual selection.</title>
        <authorList>
            <person name="Al-Wathiqui N."/>
            <person name="Fallon T.R."/>
            <person name="South A."/>
            <person name="Weng J.K."/>
            <person name="Lewis S.M."/>
        </authorList>
    </citation>
    <scope>NUCLEOTIDE SEQUENCE</scope>
</reference>
<dbReference type="PANTHER" id="PTHR33064">
    <property type="entry name" value="POL PROTEIN"/>
    <property type="match status" value="1"/>
</dbReference>
<dbReference type="AlphaFoldDB" id="A0A1Y1KYA3"/>
<proteinExistence type="predicted"/>
<name>A0A1Y1KYA3_PHOPY</name>
<dbReference type="InterPro" id="IPR043128">
    <property type="entry name" value="Rev_trsase/Diguanyl_cyclase"/>
</dbReference>
<dbReference type="InterPro" id="IPR051320">
    <property type="entry name" value="Viral_Replic_Matur_Polypro"/>
</dbReference>
<evidence type="ECO:0008006" key="2">
    <source>
        <dbReference type="Google" id="ProtNLM"/>
    </source>
</evidence>
<dbReference type="Gene3D" id="3.30.70.270">
    <property type="match status" value="1"/>
</dbReference>
<dbReference type="EMBL" id="GEZM01075011">
    <property type="protein sequence ID" value="JAV64346.1"/>
    <property type="molecule type" value="Transcribed_RNA"/>
</dbReference>
<sequence>MRVLSRIRRVPWARVGNLRKETHVKQLLSFMETCSWFWRFIADFAKISKPPTTLSAKWIWNPEHDRAFKQFKKTLSSAPILQTGNLALHFNHELLFLSNPLPSRKTDLEPTQ</sequence>